<proteinExistence type="inferred from homology"/>
<dbReference type="Gene3D" id="2.120.10.30">
    <property type="entry name" value="TolB, C-terminal domain"/>
    <property type="match status" value="2"/>
</dbReference>
<dbReference type="InterPro" id="IPR011659">
    <property type="entry name" value="WD40"/>
</dbReference>
<dbReference type="InterPro" id="IPR001867">
    <property type="entry name" value="OmpR/PhoB-type_DNA-bd"/>
</dbReference>
<keyword evidence="5" id="KW-1133">Transmembrane helix</keyword>
<protein>
    <recommendedName>
        <fullName evidence="6">OmpR/PhoB-type domain-containing protein</fullName>
    </recommendedName>
</protein>
<gene>
    <name evidence="7" type="ORF">ABB22_05935</name>
</gene>
<dbReference type="PANTHER" id="PTHR36842">
    <property type="entry name" value="PROTEIN TOLB HOMOLOG"/>
    <property type="match status" value="1"/>
</dbReference>
<evidence type="ECO:0000256" key="1">
    <source>
        <dbReference type="ARBA" id="ARBA00009820"/>
    </source>
</evidence>
<dbReference type="PANTHER" id="PTHR36842:SF1">
    <property type="entry name" value="PROTEIN TOLB"/>
    <property type="match status" value="1"/>
</dbReference>
<evidence type="ECO:0000256" key="4">
    <source>
        <dbReference type="SAM" id="MobiDB-lite"/>
    </source>
</evidence>
<dbReference type="CDD" id="cd00383">
    <property type="entry name" value="trans_reg_C"/>
    <property type="match status" value="1"/>
</dbReference>
<dbReference type="SMART" id="SM00862">
    <property type="entry name" value="Trans_reg_C"/>
    <property type="match status" value="1"/>
</dbReference>
<evidence type="ECO:0000259" key="6">
    <source>
        <dbReference type="PROSITE" id="PS51755"/>
    </source>
</evidence>
<dbReference type="Gene3D" id="1.10.10.10">
    <property type="entry name" value="Winged helix-like DNA-binding domain superfamily/Winged helix DNA-binding domain"/>
    <property type="match status" value="1"/>
</dbReference>
<feature type="DNA-binding region" description="OmpR/PhoB-type" evidence="3">
    <location>
        <begin position="11"/>
        <end position="114"/>
    </location>
</feature>
<sequence length="777" mass="83590">METIDSAPLLTDRLHIGDCLIVLPSREVQAPGARRPARLTPKAIGVLLVLARGAGNVITRDELFAQVWPDTLPTNDVLTQAVTQLRKALSAGGTFPEGQEYIETIAKTGYRLLAPVTWETGEEQSPETGEPPVPEADGPVSSAVAPMPAAQVVADLPGQQKNRGFWRQARRRLLLAVGLLLLCSSVTMAWLLWHRPVKETALDAATADGTGVIGSPERPYRLITARQGFGTFPALSPDGALVAFADESDGGSTLKVQSTGSATSATLVEAPPEAIDRFPAWSPDGREIAFARFRRDGGCEVLVIGATGGNARRATVCDGAEMLSFNWTPDGRGLVFGSMTGSHGAPGIRRLDLATGRWTALDYERGEGDFDYAPRYSPDGRQLGFTRNPQLGAVWVMAASGGAARRVTGGSVEMRGWGWLGDDAIVFGRRVDSESRLYQVDLGSGLLKDLGVDDAQSPSVAGMGKLLAFVHRAPQFGLFRIPLDHPERKERLFASSGRDAQPMIAPDGQQLVFNSSRSGAFALWWARLGQPDSLHPVEGLRPEARQSPDWSADSQQVLVSGRDDTGQPGIYEVTPEQGQWKRLPIPVSEPLQAIYGPASNLFFVIGREGQGPVTLSLFDRAGGNWRRLAQVPGASQVRYDHRTQRVLFTRLAEGGLWSADANLSPSSFRELSGEVPSRWRFRTWAVGNDGMVTYLHQEAGCSVQMRRLDLSQAPRCLEAKAASATNGFSVSPDGDAVYVALAVADGTDIGIMPVPQTVSRPLLGVLKWLPALGKPDS</sequence>
<feature type="transmembrane region" description="Helical" evidence="5">
    <location>
        <begin position="173"/>
        <end position="193"/>
    </location>
</feature>
<dbReference type="EMBL" id="LDJG01000007">
    <property type="protein sequence ID" value="KRG58726.1"/>
    <property type="molecule type" value="Genomic_DNA"/>
</dbReference>
<dbReference type="RefSeq" id="WP_055771792.1">
    <property type="nucleotide sequence ID" value="NZ_LDJG01000007.1"/>
</dbReference>
<dbReference type="SUPFAM" id="SSF82171">
    <property type="entry name" value="DPP6 N-terminal domain-like"/>
    <property type="match status" value="1"/>
</dbReference>
<dbReference type="Pfam" id="PF00486">
    <property type="entry name" value="Trans_reg_C"/>
    <property type="match status" value="1"/>
</dbReference>
<evidence type="ECO:0000313" key="8">
    <source>
        <dbReference type="Proteomes" id="UP000050902"/>
    </source>
</evidence>
<dbReference type="SUPFAM" id="SSF46894">
    <property type="entry name" value="C-terminal effector domain of the bipartite response regulators"/>
    <property type="match status" value="1"/>
</dbReference>
<evidence type="ECO:0000256" key="2">
    <source>
        <dbReference type="ARBA" id="ARBA00023125"/>
    </source>
</evidence>
<dbReference type="Proteomes" id="UP000050902">
    <property type="component" value="Unassembled WGS sequence"/>
</dbReference>
<comment type="similarity">
    <text evidence="1">Belongs to the TolB family.</text>
</comment>
<reference evidence="7 8" key="1">
    <citation type="submission" date="2015-05" db="EMBL/GenBank/DDBJ databases">
        <title>Genome sequencing and analysis of members of genus Stenotrophomonas.</title>
        <authorList>
            <person name="Patil P.P."/>
            <person name="Midha S."/>
            <person name="Patil P.B."/>
        </authorList>
    </citation>
    <scope>NUCLEOTIDE SEQUENCE [LARGE SCALE GENOMIC DNA]</scope>
    <source>
        <strain evidence="7 8">DSM 12575</strain>
    </source>
</reference>
<dbReference type="Pfam" id="PF07676">
    <property type="entry name" value="PD40"/>
    <property type="match status" value="4"/>
</dbReference>
<feature type="region of interest" description="Disordered" evidence="4">
    <location>
        <begin position="119"/>
        <end position="139"/>
    </location>
</feature>
<keyword evidence="5" id="KW-0812">Transmembrane</keyword>
<dbReference type="InterPro" id="IPR036388">
    <property type="entry name" value="WH-like_DNA-bd_sf"/>
</dbReference>
<keyword evidence="5" id="KW-0472">Membrane</keyword>
<evidence type="ECO:0000256" key="3">
    <source>
        <dbReference type="PROSITE-ProRule" id="PRU01091"/>
    </source>
</evidence>
<evidence type="ECO:0000313" key="7">
    <source>
        <dbReference type="EMBL" id="KRG58726.1"/>
    </source>
</evidence>
<comment type="caution">
    <text evidence="7">The sequence shown here is derived from an EMBL/GenBank/DDBJ whole genome shotgun (WGS) entry which is preliminary data.</text>
</comment>
<dbReference type="Gene3D" id="2.120.10.60">
    <property type="entry name" value="Tricorn protease N-terminal domain"/>
    <property type="match status" value="1"/>
</dbReference>
<organism evidence="7 8">
    <name type="scientific">Stenotrophomonas nitritireducens</name>
    <dbReference type="NCBI Taxonomy" id="83617"/>
    <lineage>
        <taxon>Bacteria</taxon>
        <taxon>Pseudomonadati</taxon>
        <taxon>Pseudomonadota</taxon>
        <taxon>Gammaproteobacteria</taxon>
        <taxon>Lysobacterales</taxon>
        <taxon>Lysobacteraceae</taxon>
        <taxon>Stenotrophomonas</taxon>
    </lineage>
</organism>
<name>A0ABR5NLG5_9GAMM</name>
<accession>A0ABR5NLG5</accession>
<feature type="domain" description="OmpR/PhoB-type" evidence="6">
    <location>
        <begin position="11"/>
        <end position="114"/>
    </location>
</feature>
<dbReference type="PROSITE" id="PS51755">
    <property type="entry name" value="OMPR_PHOB"/>
    <property type="match status" value="1"/>
</dbReference>
<keyword evidence="8" id="KW-1185">Reference proteome</keyword>
<keyword evidence="2 3" id="KW-0238">DNA-binding</keyword>
<dbReference type="InterPro" id="IPR011042">
    <property type="entry name" value="6-blade_b-propeller_TolB-like"/>
</dbReference>
<evidence type="ECO:0000256" key="5">
    <source>
        <dbReference type="SAM" id="Phobius"/>
    </source>
</evidence>
<dbReference type="InterPro" id="IPR016032">
    <property type="entry name" value="Sig_transdc_resp-reg_C-effctor"/>
</dbReference>
<dbReference type="SUPFAM" id="SSF69304">
    <property type="entry name" value="Tricorn protease N-terminal domain"/>
    <property type="match status" value="1"/>
</dbReference>